<proteinExistence type="predicted"/>
<evidence type="ECO:0000313" key="3">
    <source>
        <dbReference type="Proteomes" id="UP000587942"/>
    </source>
</evidence>
<dbReference type="InterPro" id="IPR011737">
    <property type="entry name" value="CHP02206_TP0381"/>
</dbReference>
<sequence>MRELFEPGTENVFQLFSSVHLYTLAAFLLLIILLFFFRKTLRNPSINRMARVGLFLVLILSEISLQIWLWWSGHWSYQYSLPLHLSSISLILSALLLLTKRYALFEFTYFVGVGSALQAMITPDISLYTFPHYRYVHFFISHGGTVIANLFMVFVAGYRPTGKSIWKAFLWLNVYTLIVFIANFLIEGNYMYISEKPVNPSLIDYLGPWPWYILSLEAIALVTFLILYLPFWITRKLKNKEQQE</sequence>
<evidence type="ECO:0000313" key="2">
    <source>
        <dbReference type="EMBL" id="NKE06667.1"/>
    </source>
</evidence>
<keyword evidence="1" id="KW-1133">Transmembrane helix</keyword>
<dbReference type="AlphaFoldDB" id="A0A846TMW1"/>
<comment type="caution">
    <text evidence="2">The sequence shown here is derived from an EMBL/GenBank/DDBJ whole genome shotgun (WGS) entry which is preliminary data.</text>
</comment>
<evidence type="ECO:0000256" key="1">
    <source>
        <dbReference type="SAM" id="Phobius"/>
    </source>
</evidence>
<reference evidence="2 3" key="1">
    <citation type="submission" date="2020-03" db="EMBL/GenBank/DDBJ databases">
        <authorList>
            <person name="Sun Q."/>
        </authorList>
    </citation>
    <scope>NUCLEOTIDE SEQUENCE [LARGE SCALE GENOMIC DNA]</scope>
    <source>
        <strain evidence="2 3">KACC 21451</strain>
    </source>
</reference>
<dbReference type="Proteomes" id="UP000587942">
    <property type="component" value="Unassembled WGS sequence"/>
</dbReference>
<keyword evidence="1" id="KW-0472">Membrane</keyword>
<dbReference type="RefSeq" id="WP_167833087.1">
    <property type="nucleotide sequence ID" value="NZ_JAAVUM010000010.1"/>
</dbReference>
<dbReference type="Pfam" id="PF14808">
    <property type="entry name" value="TMEM164"/>
    <property type="match status" value="1"/>
</dbReference>
<dbReference type="EMBL" id="JAAVUM010000010">
    <property type="protein sequence ID" value="NKE06667.1"/>
    <property type="molecule type" value="Genomic_DNA"/>
</dbReference>
<dbReference type="NCBIfam" id="TIGR02206">
    <property type="entry name" value="intg_mem_TP0381"/>
    <property type="match status" value="1"/>
</dbReference>
<feature type="transmembrane region" description="Helical" evidence="1">
    <location>
        <begin position="211"/>
        <end position="233"/>
    </location>
</feature>
<feature type="transmembrane region" description="Helical" evidence="1">
    <location>
        <begin position="49"/>
        <end position="71"/>
    </location>
</feature>
<feature type="transmembrane region" description="Helical" evidence="1">
    <location>
        <begin position="110"/>
        <end position="130"/>
    </location>
</feature>
<gene>
    <name evidence="2" type="ORF">GWK17_14510</name>
</gene>
<accession>A0A846TMW1</accession>
<feature type="transmembrane region" description="Helical" evidence="1">
    <location>
        <begin position="77"/>
        <end position="98"/>
    </location>
</feature>
<protein>
    <submittedName>
        <fullName evidence="2">TIGR02206 family membrane protein</fullName>
    </submittedName>
</protein>
<organism evidence="2 3">
    <name type="scientific">Mesobacillus selenatarsenatis</name>
    <dbReference type="NCBI Taxonomy" id="388741"/>
    <lineage>
        <taxon>Bacteria</taxon>
        <taxon>Bacillati</taxon>
        <taxon>Bacillota</taxon>
        <taxon>Bacilli</taxon>
        <taxon>Bacillales</taxon>
        <taxon>Bacillaceae</taxon>
        <taxon>Mesobacillus</taxon>
    </lineage>
</organism>
<feature type="transmembrane region" description="Helical" evidence="1">
    <location>
        <begin position="12"/>
        <end position="37"/>
    </location>
</feature>
<feature type="transmembrane region" description="Helical" evidence="1">
    <location>
        <begin position="136"/>
        <end position="158"/>
    </location>
</feature>
<name>A0A846TMW1_9BACI</name>
<keyword evidence="1" id="KW-0812">Transmembrane</keyword>
<feature type="transmembrane region" description="Helical" evidence="1">
    <location>
        <begin position="170"/>
        <end position="191"/>
    </location>
</feature>